<evidence type="ECO:0000256" key="1">
    <source>
        <dbReference type="SAM" id="MobiDB-lite"/>
    </source>
</evidence>
<feature type="domain" description="Ribonuclease H1 N-terminal" evidence="2">
    <location>
        <begin position="217"/>
        <end position="256"/>
    </location>
</feature>
<name>A0AAD6T6S7_9AGAR</name>
<feature type="compositionally biased region" description="Low complexity" evidence="1">
    <location>
        <begin position="34"/>
        <end position="44"/>
    </location>
</feature>
<protein>
    <recommendedName>
        <fullName evidence="2">Ribonuclease H1 N-terminal domain-containing protein</fullName>
    </recommendedName>
</protein>
<dbReference type="AlphaFoldDB" id="A0AAD6T6S7"/>
<reference evidence="3" key="1">
    <citation type="submission" date="2023-03" db="EMBL/GenBank/DDBJ databases">
        <title>Massive genome expansion in bonnet fungi (Mycena s.s.) driven by repeated elements and novel gene families across ecological guilds.</title>
        <authorList>
            <consortium name="Lawrence Berkeley National Laboratory"/>
            <person name="Harder C.B."/>
            <person name="Miyauchi S."/>
            <person name="Viragh M."/>
            <person name="Kuo A."/>
            <person name="Thoen E."/>
            <person name="Andreopoulos B."/>
            <person name="Lu D."/>
            <person name="Skrede I."/>
            <person name="Drula E."/>
            <person name="Henrissat B."/>
            <person name="Morin E."/>
            <person name="Kohler A."/>
            <person name="Barry K."/>
            <person name="LaButti K."/>
            <person name="Morin E."/>
            <person name="Salamov A."/>
            <person name="Lipzen A."/>
            <person name="Mereny Z."/>
            <person name="Hegedus B."/>
            <person name="Baldrian P."/>
            <person name="Stursova M."/>
            <person name="Weitz H."/>
            <person name="Taylor A."/>
            <person name="Grigoriev I.V."/>
            <person name="Nagy L.G."/>
            <person name="Martin F."/>
            <person name="Kauserud H."/>
        </authorList>
    </citation>
    <scope>NUCLEOTIDE SEQUENCE</scope>
    <source>
        <strain evidence="3">CBHHK200</strain>
    </source>
</reference>
<dbReference type="InterPro" id="IPR009027">
    <property type="entry name" value="Ribosomal_bL9/RNase_H1_N"/>
</dbReference>
<proteinExistence type="predicted"/>
<dbReference type="InterPro" id="IPR037056">
    <property type="entry name" value="RNase_H1_N_sf"/>
</dbReference>
<organism evidence="3 4">
    <name type="scientific">Mycena alexandri</name>
    <dbReference type="NCBI Taxonomy" id="1745969"/>
    <lineage>
        <taxon>Eukaryota</taxon>
        <taxon>Fungi</taxon>
        <taxon>Dikarya</taxon>
        <taxon>Basidiomycota</taxon>
        <taxon>Agaricomycotina</taxon>
        <taxon>Agaricomycetes</taxon>
        <taxon>Agaricomycetidae</taxon>
        <taxon>Agaricales</taxon>
        <taxon>Marasmiineae</taxon>
        <taxon>Mycenaceae</taxon>
        <taxon>Mycena</taxon>
    </lineage>
</organism>
<dbReference type="Proteomes" id="UP001218188">
    <property type="component" value="Unassembled WGS sequence"/>
</dbReference>
<evidence type="ECO:0000259" key="2">
    <source>
        <dbReference type="Pfam" id="PF01693"/>
    </source>
</evidence>
<feature type="domain" description="Ribonuclease H1 N-terminal" evidence="2">
    <location>
        <begin position="141"/>
        <end position="167"/>
    </location>
</feature>
<sequence length="276" mass="29300">MADPPPPYDPVDQILLADLARLSVSHSTTTDTGSSRVRFSRSPPSLRPPPTSSTPSHPSGGDGRLDARSPPSLRRPPATGAPSTPPRPSGGDGRLYTYRSPTRAGETTSWAEAAAATQGVAGGRAHLAVKPPKARHRKKRAYVVFFGRIPGVYDSWSEAEAQVKGARPAFAVEHGWTRVCDSSPTPLRFTVEAAPLGALPIPTAATNPLHGESDGLWYAVFCGVRPGIYGSALEFSLNTVGLSCATYSSFPSRDVAIREFEAAQRDGLVKIVTPLY</sequence>
<dbReference type="InterPro" id="IPR011320">
    <property type="entry name" value="RNase_H1_N"/>
</dbReference>
<feature type="region of interest" description="Disordered" evidence="1">
    <location>
        <begin position="25"/>
        <end position="110"/>
    </location>
</feature>
<dbReference type="EMBL" id="JARJCM010000023">
    <property type="protein sequence ID" value="KAJ7040187.1"/>
    <property type="molecule type" value="Genomic_DNA"/>
</dbReference>
<dbReference type="SUPFAM" id="SSF55658">
    <property type="entry name" value="L9 N-domain-like"/>
    <property type="match status" value="1"/>
</dbReference>
<accession>A0AAD6T6S7</accession>
<dbReference type="Pfam" id="PF01693">
    <property type="entry name" value="Cauli_VI"/>
    <property type="match status" value="2"/>
</dbReference>
<feature type="compositionally biased region" description="Low complexity" evidence="1">
    <location>
        <begin position="68"/>
        <end position="78"/>
    </location>
</feature>
<evidence type="ECO:0000313" key="4">
    <source>
        <dbReference type="Proteomes" id="UP001218188"/>
    </source>
</evidence>
<comment type="caution">
    <text evidence="3">The sequence shown here is derived from an EMBL/GenBank/DDBJ whole genome shotgun (WGS) entry which is preliminary data.</text>
</comment>
<evidence type="ECO:0000313" key="3">
    <source>
        <dbReference type="EMBL" id="KAJ7040187.1"/>
    </source>
</evidence>
<dbReference type="Gene3D" id="3.40.970.10">
    <property type="entry name" value="Ribonuclease H1, N-terminal domain"/>
    <property type="match status" value="2"/>
</dbReference>
<keyword evidence="4" id="KW-1185">Reference proteome</keyword>
<gene>
    <name evidence="3" type="ORF">C8F04DRAFT_1254363</name>
</gene>